<organism evidence="2 3">
    <name type="scientific">Lawsonibacter faecis</name>
    <dbReference type="NCBI Taxonomy" id="2763052"/>
    <lineage>
        <taxon>Bacteria</taxon>
        <taxon>Bacillati</taxon>
        <taxon>Bacillota</taxon>
        <taxon>Clostridia</taxon>
        <taxon>Eubacteriales</taxon>
        <taxon>Oscillospiraceae</taxon>
        <taxon>Lawsonibacter</taxon>
    </lineage>
</organism>
<dbReference type="Gene3D" id="3.60.15.10">
    <property type="entry name" value="Ribonuclease Z/Hydroxyacylglutathione hydrolase-like"/>
    <property type="match status" value="1"/>
</dbReference>
<evidence type="ECO:0000259" key="1">
    <source>
        <dbReference type="SMART" id="SM00849"/>
    </source>
</evidence>
<dbReference type="Proteomes" id="UP000607645">
    <property type="component" value="Unassembled WGS sequence"/>
</dbReference>
<proteinExistence type="predicted"/>
<dbReference type="EMBL" id="JACOPQ010000018">
    <property type="protein sequence ID" value="MBC5738606.1"/>
    <property type="molecule type" value="Genomic_DNA"/>
</dbReference>
<dbReference type="AlphaFoldDB" id="A0A8J6MEN4"/>
<dbReference type="Pfam" id="PF12706">
    <property type="entry name" value="Lactamase_B_2"/>
    <property type="match status" value="1"/>
</dbReference>
<evidence type="ECO:0000313" key="2">
    <source>
        <dbReference type="EMBL" id="MBC5738606.1"/>
    </source>
</evidence>
<gene>
    <name evidence="2" type="ORF">H8S62_16465</name>
</gene>
<name>A0A8J6MEN4_9FIRM</name>
<dbReference type="SUPFAM" id="SSF56281">
    <property type="entry name" value="Metallo-hydrolase/oxidoreductase"/>
    <property type="match status" value="1"/>
</dbReference>
<keyword evidence="3" id="KW-1185">Reference proteome</keyword>
<dbReference type="SMART" id="SM00849">
    <property type="entry name" value="Lactamase_B"/>
    <property type="match status" value="1"/>
</dbReference>
<feature type="domain" description="Metallo-beta-lactamase" evidence="1">
    <location>
        <begin position="12"/>
        <end position="189"/>
    </location>
</feature>
<dbReference type="InterPro" id="IPR036866">
    <property type="entry name" value="RibonucZ/Hydroxyglut_hydro"/>
</dbReference>
<dbReference type="PANTHER" id="PTHR47619">
    <property type="entry name" value="METALLO-HYDROLASE YYCJ-RELATED"/>
    <property type="match status" value="1"/>
</dbReference>
<dbReference type="InterPro" id="IPR052533">
    <property type="entry name" value="WalJ/YycJ-like"/>
</dbReference>
<protein>
    <submittedName>
        <fullName evidence="2">MBL fold metallo-hydrolase</fullName>
    </submittedName>
</protein>
<evidence type="ECO:0000313" key="3">
    <source>
        <dbReference type="Proteomes" id="UP000607645"/>
    </source>
</evidence>
<sequence length="262" mass="27860">MLQLCTLASGSSGNSLLVSDGRTHVLIDAGISARRITKSLRELGIEPGELAGVLITHEHSDHISGLTTLTKQFSLPVYASRGTGMQLCYRIAFLESCLRTFRPGESFEVGELGVETFPTPHDTVESVGYAVTGCGRKAAVVTDLGEVTEAVAAGVKGAHLLVAEANHDVEWVKSGPYPYFLKSRILGDHGHLSNEAGGALARSAVEQGAHTVVLAHLSAENNTPARAYGTVRTCLELGGVDVERDIQLEVAPRVETGRRYTV</sequence>
<accession>A0A8J6MEN4</accession>
<dbReference type="InterPro" id="IPR001279">
    <property type="entry name" value="Metallo-B-lactamas"/>
</dbReference>
<comment type="caution">
    <text evidence="2">The sequence shown here is derived from an EMBL/GenBank/DDBJ whole genome shotgun (WGS) entry which is preliminary data.</text>
</comment>
<reference evidence="2" key="1">
    <citation type="submission" date="2020-08" db="EMBL/GenBank/DDBJ databases">
        <title>Genome public.</title>
        <authorList>
            <person name="Liu C."/>
            <person name="Sun Q."/>
        </authorList>
    </citation>
    <scope>NUCLEOTIDE SEQUENCE</scope>
    <source>
        <strain evidence="2">NSJ-52</strain>
    </source>
</reference>
<dbReference type="PANTHER" id="PTHR47619:SF1">
    <property type="entry name" value="EXODEOXYRIBONUCLEASE WALJ"/>
    <property type="match status" value="1"/>
</dbReference>
<dbReference type="RefSeq" id="WP_155149151.1">
    <property type="nucleotide sequence ID" value="NZ_JACOPQ010000018.1"/>
</dbReference>